<dbReference type="EMBL" id="QRZA01000017">
    <property type="protein sequence ID" value="RGV32802.1"/>
    <property type="molecule type" value="Genomic_DNA"/>
</dbReference>
<dbReference type="Proteomes" id="UP000283589">
    <property type="component" value="Unassembled WGS sequence"/>
</dbReference>
<reference evidence="1 2" key="1">
    <citation type="submission" date="2018-08" db="EMBL/GenBank/DDBJ databases">
        <title>A genome reference for cultivated species of the human gut microbiota.</title>
        <authorList>
            <person name="Zou Y."/>
            <person name="Xue W."/>
            <person name="Luo G."/>
        </authorList>
    </citation>
    <scope>NUCLEOTIDE SEQUENCE [LARGE SCALE GENOMIC DNA]</scope>
    <source>
        <strain evidence="1 2">AF14-49</strain>
    </source>
</reference>
<organism evidence="1 2">
    <name type="scientific">Butyricimonas virosa</name>
    <dbReference type="NCBI Taxonomy" id="544645"/>
    <lineage>
        <taxon>Bacteria</taxon>
        <taxon>Pseudomonadati</taxon>
        <taxon>Bacteroidota</taxon>
        <taxon>Bacteroidia</taxon>
        <taxon>Bacteroidales</taxon>
        <taxon>Odoribacteraceae</taxon>
        <taxon>Butyricimonas</taxon>
    </lineage>
</organism>
<proteinExistence type="predicted"/>
<evidence type="ECO:0000313" key="2">
    <source>
        <dbReference type="Proteomes" id="UP000283589"/>
    </source>
</evidence>
<name>A0A412WYP6_9BACT</name>
<sequence>MQLPAIAQIRQLFLKTIDGEPVKYITVSCEKRQLYIMSDANGCLWIDPERCQFCDTLTFRSIFYQELKMSFGELLKRKELVLLPMMVVLEDVSVYPASVAENLVKEMAIIFSQNYAENYASSVIHLRTLKSNERYREFTGLQGIFFSVNFNQSNKKLYFEDKNSLNWLPISVMRSDPFVTINNKVLPKCAVFLPPGSQVQMFSKESMKIEYHDYPDQHALVMKRALEIFSPLNPTHLKNFSYSVNSSYKRGDDKIYVINFETKDQAFPKHTKIYGKGIFYYNVTTKLVEKVVMENHQDQYSMFPRWKVRKLLPSATHHVIEVTYCCQDKQIFTKSIKLNVEWIDPQVEANFYMVTLNPRRNPIKNNLKEFEYYEFDKFIVLDKSKKRQVMPYLALNAWDKFYYVAPFDLKAWTKMKWGDIDKEKLFRELSLPDRSLIQQAEKNGLDMQFLYDVDQGEFYNMIRNLYRRVPRVLKIIHEDRE</sequence>
<gene>
    <name evidence="1" type="ORF">DWW18_12650</name>
</gene>
<evidence type="ECO:0000313" key="1">
    <source>
        <dbReference type="EMBL" id="RGV32802.1"/>
    </source>
</evidence>
<accession>A0A412WYP6</accession>
<comment type="caution">
    <text evidence="1">The sequence shown here is derived from an EMBL/GenBank/DDBJ whole genome shotgun (WGS) entry which is preliminary data.</text>
</comment>
<protein>
    <submittedName>
        <fullName evidence="1">Uncharacterized protein</fullName>
    </submittedName>
</protein>
<dbReference type="AlphaFoldDB" id="A0A412WYP6"/>